<dbReference type="PANTHER" id="PTHR11635:SF152">
    <property type="entry name" value="CAMP-DEPENDENT PROTEIN KINASE TYPE I REGULATORY SUBUNIT-RELATED"/>
    <property type="match status" value="1"/>
</dbReference>
<feature type="domain" description="Cyclic nucleotide-binding" evidence="2">
    <location>
        <begin position="59"/>
        <end position="160"/>
    </location>
</feature>
<sequence>MKKAVQKVQLLKNMAKIFAEGNYQVTVKNILNALQNKNEQDMQYLEKQMLKIFPICSKIQKYLRSTDKFHLFIKQFQVELHHEKDVIFCMGEVGRKMYFILDGNLNIFPFEINEIILVPGDYFGEVSLHHRLPRTATVVCASNTVLLVISYEAYYNFLQPVIDHQIAVQYYQLKPTAIFYGWNELALALIIHHLKLITILRNQYVYKEGQNDQSFYVVKSGEILIQQKIKLKGKFQDHGLVTLGIGQCFGDYEFIDNQTWYTNRNLLENIKRTTDAVSTTVSEIYQVPLFQYLQIAENYHSVLLKKYLKQSKLILRERIQKFQDDVKKINNSDEYNNPENVFVPEFKPKPCNPYQNLLKTIRSRKILPQQQQQQVKEEIESDTNIEQLKQKIQNYFYQPANLQQQLKKNEQTQSLSSRNHIRVPQKSRDKRDDKANYLKKLKSMRNKLLAQTSYYNSQIDSQKPQILNSDSQHNLFQYQYQSLNIHSYKNSRTVTPSRSYAIKTPNQNHSERKNEFHNVQIVKSQSQTSFQINKQENYPVKKIIMEVRSQKKSSLGCLITQL</sequence>
<dbReference type="CDD" id="cd00038">
    <property type="entry name" value="CAP_ED"/>
    <property type="match status" value="2"/>
</dbReference>
<dbReference type="PROSITE" id="PS00889">
    <property type="entry name" value="CNMP_BINDING_2"/>
    <property type="match status" value="1"/>
</dbReference>
<dbReference type="AlphaFoldDB" id="A0A8S1QYN9"/>
<comment type="caution">
    <text evidence="3">The sequence shown here is derived from an EMBL/GenBank/DDBJ whole genome shotgun (WGS) entry which is preliminary data.</text>
</comment>
<dbReference type="OrthoDB" id="166212at2759"/>
<feature type="domain" description="Cyclic nucleotide-binding" evidence="2">
    <location>
        <begin position="178"/>
        <end position="295"/>
    </location>
</feature>
<dbReference type="Pfam" id="PF00027">
    <property type="entry name" value="cNMP_binding"/>
    <property type="match status" value="1"/>
</dbReference>
<dbReference type="GO" id="GO:0005829">
    <property type="term" value="C:cytosol"/>
    <property type="evidence" value="ECO:0007669"/>
    <property type="project" value="TreeGrafter"/>
</dbReference>
<proteinExistence type="predicted"/>
<dbReference type="InterPro" id="IPR018488">
    <property type="entry name" value="cNMP-bd_CS"/>
</dbReference>
<evidence type="ECO:0000259" key="2">
    <source>
        <dbReference type="PROSITE" id="PS50042"/>
    </source>
</evidence>
<dbReference type="PANTHER" id="PTHR11635">
    <property type="entry name" value="CAMP-DEPENDENT PROTEIN KINASE REGULATORY CHAIN"/>
    <property type="match status" value="1"/>
</dbReference>
<evidence type="ECO:0000313" key="3">
    <source>
        <dbReference type="EMBL" id="CAD8120154.1"/>
    </source>
</evidence>
<gene>
    <name evidence="3" type="ORF">PSON_ATCC_30995.1.T1240168</name>
</gene>
<dbReference type="Proteomes" id="UP000692954">
    <property type="component" value="Unassembled WGS sequence"/>
</dbReference>
<dbReference type="GO" id="GO:0004862">
    <property type="term" value="F:cAMP-dependent protein kinase inhibitor activity"/>
    <property type="evidence" value="ECO:0007669"/>
    <property type="project" value="TreeGrafter"/>
</dbReference>
<reference evidence="3" key="1">
    <citation type="submission" date="2021-01" db="EMBL/GenBank/DDBJ databases">
        <authorList>
            <consortium name="Genoscope - CEA"/>
            <person name="William W."/>
        </authorList>
    </citation>
    <scope>NUCLEOTIDE SEQUENCE</scope>
</reference>
<dbReference type="InterPro" id="IPR000595">
    <property type="entry name" value="cNMP-bd_dom"/>
</dbReference>
<dbReference type="InterPro" id="IPR050503">
    <property type="entry name" value="cAMP-dep_PK_reg_su-like"/>
</dbReference>
<evidence type="ECO:0000256" key="1">
    <source>
        <dbReference type="SAM" id="MobiDB-lite"/>
    </source>
</evidence>
<dbReference type="PROSITE" id="PS50042">
    <property type="entry name" value="CNMP_BINDING_3"/>
    <property type="match status" value="2"/>
</dbReference>
<protein>
    <recommendedName>
        <fullName evidence="2">Cyclic nucleotide-binding domain-containing protein</fullName>
    </recommendedName>
</protein>
<dbReference type="GO" id="GO:0030552">
    <property type="term" value="F:cAMP binding"/>
    <property type="evidence" value="ECO:0007669"/>
    <property type="project" value="TreeGrafter"/>
</dbReference>
<keyword evidence="4" id="KW-1185">Reference proteome</keyword>
<organism evidence="3 4">
    <name type="scientific">Paramecium sonneborni</name>
    <dbReference type="NCBI Taxonomy" id="65129"/>
    <lineage>
        <taxon>Eukaryota</taxon>
        <taxon>Sar</taxon>
        <taxon>Alveolata</taxon>
        <taxon>Ciliophora</taxon>
        <taxon>Intramacronucleata</taxon>
        <taxon>Oligohymenophorea</taxon>
        <taxon>Peniculida</taxon>
        <taxon>Parameciidae</taxon>
        <taxon>Paramecium</taxon>
    </lineage>
</organism>
<dbReference type="GO" id="GO:0005952">
    <property type="term" value="C:cAMP-dependent protein kinase complex"/>
    <property type="evidence" value="ECO:0007669"/>
    <property type="project" value="InterPro"/>
</dbReference>
<accession>A0A8S1QYN9</accession>
<evidence type="ECO:0000313" key="4">
    <source>
        <dbReference type="Proteomes" id="UP000692954"/>
    </source>
</evidence>
<dbReference type="SMART" id="SM00100">
    <property type="entry name" value="cNMP"/>
    <property type="match status" value="2"/>
</dbReference>
<feature type="region of interest" description="Disordered" evidence="1">
    <location>
        <begin position="407"/>
        <end position="434"/>
    </location>
</feature>
<dbReference type="GO" id="GO:0034236">
    <property type="term" value="F:protein kinase A catalytic subunit binding"/>
    <property type="evidence" value="ECO:0007669"/>
    <property type="project" value="TreeGrafter"/>
</dbReference>
<name>A0A8S1QYN9_9CILI</name>
<dbReference type="EMBL" id="CAJJDN010000124">
    <property type="protein sequence ID" value="CAD8120154.1"/>
    <property type="molecule type" value="Genomic_DNA"/>
</dbReference>
<feature type="compositionally biased region" description="Polar residues" evidence="1">
    <location>
        <begin position="407"/>
        <end position="418"/>
    </location>
</feature>